<dbReference type="InterPro" id="IPR036047">
    <property type="entry name" value="F-box-like_dom_sf"/>
</dbReference>
<evidence type="ECO:0000313" key="2">
    <source>
        <dbReference type="Proteomes" id="UP000186601"/>
    </source>
</evidence>
<dbReference type="EMBL" id="MLYV02000517">
    <property type="protein sequence ID" value="PSR87139.1"/>
    <property type="molecule type" value="Genomic_DNA"/>
</dbReference>
<dbReference type="SUPFAM" id="SSF81383">
    <property type="entry name" value="F-box domain"/>
    <property type="match status" value="1"/>
</dbReference>
<evidence type="ECO:0000313" key="1">
    <source>
        <dbReference type="EMBL" id="PSR87139.1"/>
    </source>
</evidence>
<dbReference type="AlphaFoldDB" id="A0A2R6P8M0"/>
<evidence type="ECO:0008006" key="3">
    <source>
        <dbReference type="Google" id="ProtNLM"/>
    </source>
</evidence>
<dbReference type="OrthoDB" id="2724825at2759"/>
<reference evidence="1 2" key="1">
    <citation type="submission" date="2018-02" db="EMBL/GenBank/DDBJ databases">
        <title>Genome sequence of the basidiomycete white-rot fungus Phlebia centrifuga.</title>
        <authorList>
            <person name="Granchi Z."/>
            <person name="Peng M."/>
            <person name="de Vries R.P."/>
            <person name="Hilden K."/>
            <person name="Makela M.R."/>
            <person name="Grigoriev I."/>
            <person name="Riley R."/>
        </authorList>
    </citation>
    <scope>NUCLEOTIDE SEQUENCE [LARGE SCALE GENOMIC DNA]</scope>
    <source>
        <strain evidence="1 2">FBCC195</strain>
    </source>
</reference>
<organism evidence="1 2">
    <name type="scientific">Hermanssonia centrifuga</name>
    <dbReference type="NCBI Taxonomy" id="98765"/>
    <lineage>
        <taxon>Eukaryota</taxon>
        <taxon>Fungi</taxon>
        <taxon>Dikarya</taxon>
        <taxon>Basidiomycota</taxon>
        <taxon>Agaricomycotina</taxon>
        <taxon>Agaricomycetes</taxon>
        <taxon>Polyporales</taxon>
        <taxon>Meruliaceae</taxon>
        <taxon>Hermanssonia</taxon>
    </lineage>
</organism>
<sequence>MQLPIPPELSDQIIDHLDQDKLTLASCSLVSRSWHNRSRYRLFHSILIRESSRLEAFLAYLPSASIRTYVRNVTLGDPRKEVDFRKMSIGPTSLALLSELLPQLSNLFLLHMTWDSDEHINPPSQNCKSASSPCEYLDHLTLCGVMNAKGKPLATYEIVSVLRLFATIDRIQVASCQIAFDEPTEDTMVAEDAATLPEISTLWLAYSPANTRLLHLFRNSGLAKSLEAVDVHASQWSTVLALGALIREIGPNLTYLAVCYKIVAPNSGETVDEFRHALSVSSCSSLSRFHVSVLLRPGSPVVSLWQWDAMIALLQDVPAELITHIELSFIVENYPNPDDAVTQLTQFNWKRLERLLPRFRKLEGIVITRSEVETPSLVGNKIWTVAAQRLSSLTKKKIPLSGRHYIWKAEKSVSVN</sequence>
<dbReference type="Gene3D" id="3.80.10.10">
    <property type="entry name" value="Ribonuclease Inhibitor"/>
    <property type="match status" value="1"/>
</dbReference>
<accession>A0A2R6P8M0</accession>
<protein>
    <recommendedName>
        <fullName evidence="3">F-box domain-containing protein</fullName>
    </recommendedName>
</protein>
<proteinExistence type="predicted"/>
<dbReference type="Proteomes" id="UP000186601">
    <property type="component" value="Unassembled WGS sequence"/>
</dbReference>
<comment type="caution">
    <text evidence="1">The sequence shown here is derived from an EMBL/GenBank/DDBJ whole genome shotgun (WGS) entry which is preliminary data.</text>
</comment>
<gene>
    <name evidence="1" type="ORF">PHLCEN_2v5230</name>
</gene>
<dbReference type="InterPro" id="IPR032675">
    <property type="entry name" value="LRR_dom_sf"/>
</dbReference>
<name>A0A2R6P8M0_9APHY</name>
<keyword evidence="2" id="KW-1185">Reference proteome</keyword>